<proteinExistence type="predicted"/>
<evidence type="ECO:0000313" key="3">
    <source>
        <dbReference type="Proteomes" id="UP000218209"/>
    </source>
</evidence>
<dbReference type="EMBL" id="KV918848">
    <property type="protein sequence ID" value="OSX77021.1"/>
    <property type="molecule type" value="Genomic_DNA"/>
</dbReference>
<name>A0A1X6P805_PORUM</name>
<evidence type="ECO:0000256" key="1">
    <source>
        <dbReference type="SAM" id="Phobius"/>
    </source>
</evidence>
<protein>
    <submittedName>
        <fullName evidence="2">Uncharacterized protein</fullName>
    </submittedName>
</protein>
<keyword evidence="1" id="KW-0472">Membrane</keyword>
<keyword evidence="3" id="KW-1185">Reference proteome</keyword>
<gene>
    <name evidence="2" type="ORF">BU14_0165s0014</name>
</gene>
<sequence>MSGAAAANALTKKVSATKEILLGAALALGAGGVWRAWHTGYKANIDEWYVKYEAEQRAKNAGQ</sequence>
<accession>A0A1X6P805</accession>
<dbReference type="Proteomes" id="UP000218209">
    <property type="component" value="Unassembled WGS sequence"/>
</dbReference>
<keyword evidence="1" id="KW-1133">Transmembrane helix</keyword>
<organism evidence="2 3">
    <name type="scientific">Porphyra umbilicalis</name>
    <name type="common">Purple laver</name>
    <name type="synonym">Red alga</name>
    <dbReference type="NCBI Taxonomy" id="2786"/>
    <lineage>
        <taxon>Eukaryota</taxon>
        <taxon>Rhodophyta</taxon>
        <taxon>Bangiophyceae</taxon>
        <taxon>Bangiales</taxon>
        <taxon>Bangiaceae</taxon>
        <taxon>Porphyra</taxon>
    </lineage>
</organism>
<reference evidence="2 3" key="1">
    <citation type="submission" date="2017-03" db="EMBL/GenBank/DDBJ databases">
        <title>WGS assembly of Porphyra umbilicalis.</title>
        <authorList>
            <person name="Brawley S.H."/>
            <person name="Blouin N.A."/>
            <person name="Ficko-Blean E."/>
            <person name="Wheeler G.L."/>
            <person name="Lohr M."/>
            <person name="Goodson H.V."/>
            <person name="Jenkins J.W."/>
            <person name="Blaby-Haas C.E."/>
            <person name="Helliwell K.E."/>
            <person name="Chan C."/>
            <person name="Marriage T."/>
            <person name="Bhattacharya D."/>
            <person name="Klein A.S."/>
            <person name="Badis Y."/>
            <person name="Brodie J."/>
            <person name="Cao Y."/>
            <person name="Collen J."/>
            <person name="Dittami S.M."/>
            <person name="Gachon C.M."/>
            <person name="Green B.R."/>
            <person name="Karpowicz S."/>
            <person name="Kim J.W."/>
            <person name="Kudahl U."/>
            <person name="Lin S."/>
            <person name="Michel G."/>
            <person name="Mittag M."/>
            <person name="Olson B.J."/>
            <person name="Pangilinan J."/>
            <person name="Peng Y."/>
            <person name="Qiu H."/>
            <person name="Shu S."/>
            <person name="Singer J.T."/>
            <person name="Smith A.G."/>
            <person name="Sprecher B.N."/>
            <person name="Wagner V."/>
            <person name="Wang W."/>
            <person name="Wang Z.-Y."/>
            <person name="Yan J."/>
            <person name="Yarish C."/>
            <person name="Zoeuner-Riek S."/>
            <person name="Zhuang Y."/>
            <person name="Zou Y."/>
            <person name="Lindquist E.A."/>
            <person name="Grimwood J."/>
            <person name="Barry K."/>
            <person name="Rokhsar D.S."/>
            <person name="Schmutz J."/>
            <person name="Stiller J.W."/>
            <person name="Grossman A.R."/>
            <person name="Prochnik S.E."/>
        </authorList>
    </citation>
    <scope>NUCLEOTIDE SEQUENCE [LARGE SCALE GENOMIC DNA]</scope>
    <source>
        <strain evidence="2">4086291</strain>
    </source>
</reference>
<keyword evidence="1" id="KW-0812">Transmembrane</keyword>
<feature type="transmembrane region" description="Helical" evidence="1">
    <location>
        <begin position="20"/>
        <end position="37"/>
    </location>
</feature>
<dbReference type="AlphaFoldDB" id="A0A1X6P805"/>
<evidence type="ECO:0000313" key="2">
    <source>
        <dbReference type="EMBL" id="OSX77021.1"/>
    </source>
</evidence>